<dbReference type="Proteomes" id="UP000694620">
    <property type="component" value="Chromosome 10"/>
</dbReference>
<evidence type="ECO:0000256" key="1">
    <source>
        <dbReference type="ARBA" id="ARBA00023284"/>
    </source>
</evidence>
<dbReference type="Ensembl" id="ENSECRT00000014925.1">
    <property type="protein sequence ID" value="ENSECRP00000014665.1"/>
    <property type="gene ID" value="ENSECRG00000009788.1"/>
</dbReference>
<dbReference type="InterPro" id="IPR052674">
    <property type="entry name" value="SelWTH-like"/>
</dbReference>
<evidence type="ECO:0008006" key="4">
    <source>
        <dbReference type="Google" id="ProtNLM"/>
    </source>
</evidence>
<reference evidence="2" key="1">
    <citation type="submission" date="2021-06" db="EMBL/GenBank/DDBJ databases">
        <authorList>
            <consortium name="Wellcome Sanger Institute Data Sharing"/>
        </authorList>
    </citation>
    <scope>NUCLEOTIDE SEQUENCE [LARGE SCALE GENOMIC DNA]</scope>
</reference>
<reference evidence="2" key="3">
    <citation type="submission" date="2025-09" db="UniProtKB">
        <authorList>
            <consortium name="Ensembl"/>
        </authorList>
    </citation>
    <scope>IDENTIFICATION</scope>
</reference>
<evidence type="ECO:0000313" key="3">
    <source>
        <dbReference type="Proteomes" id="UP000694620"/>
    </source>
</evidence>
<organism evidence="2 3">
    <name type="scientific">Erpetoichthys calabaricus</name>
    <name type="common">Rope fish</name>
    <name type="synonym">Calamoichthys calabaricus</name>
    <dbReference type="NCBI Taxonomy" id="27687"/>
    <lineage>
        <taxon>Eukaryota</taxon>
        <taxon>Metazoa</taxon>
        <taxon>Chordata</taxon>
        <taxon>Craniata</taxon>
        <taxon>Vertebrata</taxon>
        <taxon>Euteleostomi</taxon>
        <taxon>Actinopterygii</taxon>
        <taxon>Polypteriformes</taxon>
        <taxon>Polypteridae</taxon>
        <taxon>Erpetoichthys</taxon>
    </lineage>
</organism>
<evidence type="ECO:0000313" key="2">
    <source>
        <dbReference type="Ensembl" id="ENSECRP00000014665.1"/>
    </source>
</evidence>
<dbReference type="GeneTree" id="ENSGT00940000175691"/>
<dbReference type="Gene3D" id="3.40.30.10">
    <property type="entry name" value="Glutaredoxin"/>
    <property type="match status" value="1"/>
</dbReference>
<keyword evidence="3" id="KW-1185">Reference proteome</keyword>
<sequence>MCKGDVTAVIYQRNAVALQKAIEEAHPSIPVELNPLKPRRNSFEVTFVNAAGTEVNLWSGLKKGPPRKLKFPDTAVVLDALKGAL</sequence>
<dbReference type="NCBIfam" id="TIGR02174">
    <property type="entry name" value="CXXU_selWTH"/>
    <property type="match status" value="1"/>
</dbReference>
<reference evidence="2" key="2">
    <citation type="submission" date="2025-08" db="UniProtKB">
        <authorList>
            <consortium name="Ensembl"/>
        </authorList>
    </citation>
    <scope>IDENTIFICATION</scope>
</reference>
<dbReference type="GO" id="GO:0005794">
    <property type="term" value="C:Golgi apparatus"/>
    <property type="evidence" value="ECO:0007669"/>
    <property type="project" value="TreeGrafter"/>
</dbReference>
<dbReference type="PANTHER" id="PTHR33638">
    <property type="entry name" value="SELENOPROTEIN H"/>
    <property type="match status" value="1"/>
</dbReference>
<protein>
    <recommendedName>
        <fullName evidence="4">Selenoprotein H</fullName>
    </recommendedName>
</protein>
<name>A0A8C4SD22_ERPCA</name>
<dbReference type="InterPro" id="IPR011893">
    <property type="entry name" value="Selenoprotein_Rdx-typ"/>
</dbReference>
<dbReference type="PANTHER" id="PTHR33638:SF1">
    <property type="entry name" value="SELENOPROTEIN H"/>
    <property type="match status" value="1"/>
</dbReference>
<accession>A0A8C4SD22</accession>
<proteinExistence type="predicted"/>
<dbReference type="AlphaFoldDB" id="A0A8C4SD22"/>
<keyword evidence="1" id="KW-0676">Redox-active center</keyword>